<dbReference type="VEuPathDB" id="FungiDB:yc1106_03258"/>
<evidence type="ECO:0000313" key="3">
    <source>
        <dbReference type="Proteomes" id="UP001056012"/>
    </source>
</evidence>
<dbReference type="Gene3D" id="3.40.50.720">
    <property type="entry name" value="NAD(P)-binding Rossmann-like Domain"/>
    <property type="match status" value="1"/>
</dbReference>
<dbReference type="Pfam" id="PF08240">
    <property type="entry name" value="ADH_N"/>
    <property type="match status" value="1"/>
</dbReference>
<dbReference type="OrthoDB" id="9930022at2759"/>
<name>A0A9Q9DRR8_CURCL</name>
<organism evidence="2 3">
    <name type="scientific">Curvularia clavata</name>
    <dbReference type="NCBI Taxonomy" id="95742"/>
    <lineage>
        <taxon>Eukaryota</taxon>
        <taxon>Fungi</taxon>
        <taxon>Dikarya</taxon>
        <taxon>Ascomycota</taxon>
        <taxon>Pezizomycotina</taxon>
        <taxon>Dothideomycetes</taxon>
        <taxon>Pleosporomycetidae</taxon>
        <taxon>Pleosporales</taxon>
        <taxon>Pleosporineae</taxon>
        <taxon>Pleosporaceae</taxon>
        <taxon>Curvularia</taxon>
    </lineage>
</organism>
<dbReference type="Pfam" id="PF00107">
    <property type="entry name" value="ADH_zinc_N"/>
    <property type="match status" value="1"/>
</dbReference>
<reference evidence="2" key="1">
    <citation type="submission" date="2021-12" db="EMBL/GenBank/DDBJ databases">
        <title>Curvularia clavata genome.</title>
        <authorList>
            <person name="Cao Y."/>
        </authorList>
    </citation>
    <scope>NUCLEOTIDE SEQUENCE</scope>
    <source>
        <strain evidence="2">Yc1106</strain>
    </source>
</reference>
<dbReference type="EMBL" id="CP089275">
    <property type="protein sequence ID" value="USP75984.1"/>
    <property type="molecule type" value="Genomic_DNA"/>
</dbReference>
<dbReference type="InterPro" id="IPR013154">
    <property type="entry name" value="ADH-like_N"/>
</dbReference>
<dbReference type="InterPro" id="IPR013149">
    <property type="entry name" value="ADH-like_C"/>
</dbReference>
<keyword evidence="3" id="KW-1185">Reference proteome</keyword>
<dbReference type="CDD" id="cd08276">
    <property type="entry name" value="MDR7"/>
    <property type="match status" value="1"/>
</dbReference>
<feature type="domain" description="Enoyl reductase (ER)" evidence="1">
    <location>
        <begin position="36"/>
        <end position="363"/>
    </location>
</feature>
<dbReference type="SMART" id="SM00829">
    <property type="entry name" value="PKS_ER"/>
    <property type="match status" value="1"/>
</dbReference>
<dbReference type="InterPro" id="IPR011032">
    <property type="entry name" value="GroES-like_sf"/>
</dbReference>
<dbReference type="InterPro" id="IPR052711">
    <property type="entry name" value="Zinc_ADH-like"/>
</dbReference>
<dbReference type="Proteomes" id="UP001056012">
    <property type="component" value="Chromosome 2"/>
</dbReference>
<proteinExistence type="predicted"/>
<dbReference type="InterPro" id="IPR020843">
    <property type="entry name" value="ER"/>
</dbReference>
<dbReference type="Gene3D" id="3.90.180.10">
    <property type="entry name" value="Medium-chain alcohol dehydrogenases, catalytic domain"/>
    <property type="match status" value="1"/>
</dbReference>
<dbReference type="SUPFAM" id="SSF50129">
    <property type="entry name" value="GroES-like"/>
    <property type="match status" value="1"/>
</dbReference>
<dbReference type="SUPFAM" id="SSF51735">
    <property type="entry name" value="NAD(P)-binding Rossmann-fold domains"/>
    <property type="match status" value="1"/>
</dbReference>
<dbReference type="AlphaFoldDB" id="A0A9Q9DRR8"/>
<sequence length="367" mass="39138">MAPTTTKAWTVQGKDGFDSLKFNEQAQIPEIGDKDVLVKSMYLEPVRLINNADSAIIVHAASLNYRDLIIPKGKYPFPMKDNIVPGSDGAGTVEAVGKHVTRFQPGDKVVTLFNQGHTAGSLDAQSLGTGLGGALDGTLREYAVFDEAGLVAAPSNLNMLEASTLSCAALTAWNALYGLESRALKPGDFVLTQGTGGVSIFALQFAKAAGAKVIATTSSASKADLLKKYGADYVINYKETPNWGEEAQKLTPRGAGVQHVVEVGGPTTMAQSLKAVAIDGVITIIGFIGGAGKDQPTFLDCLNNICTVRGILVGSRLQMEDMCRAIEANDIHPIVDEKVFELKDLKEAYQYMWDQKHFGKLTVKVAA</sequence>
<accession>A0A9Q9DRR8</accession>
<evidence type="ECO:0000259" key="1">
    <source>
        <dbReference type="SMART" id="SM00829"/>
    </source>
</evidence>
<evidence type="ECO:0000313" key="2">
    <source>
        <dbReference type="EMBL" id="USP75984.1"/>
    </source>
</evidence>
<dbReference type="GO" id="GO:0016491">
    <property type="term" value="F:oxidoreductase activity"/>
    <property type="evidence" value="ECO:0007669"/>
    <property type="project" value="InterPro"/>
</dbReference>
<dbReference type="InterPro" id="IPR036291">
    <property type="entry name" value="NAD(P)-bd_dom_sf"/>
</dbReference>
<dbReference type="PANTHER" id="PTHR45033">
    <property type="match status" value="1"/>
</dbReference>
<protein>
    <recommendedName>
        <fullName evidence="1">Enoyl reductase (ER) domain-containing protein</fullName>
    </recommendedName>
</protein>
<dbReference type="PANTHER" id="PTHR45033:SF2">
    <property type="entry name" value="ZINC-TYPE ALCOHOL DEHYDROGENASE-LIKE PROTEIN C1773.06C"/>
    <property type="match status" value="1"/>
</dbReference>
<gene>
    <name evidence="2" type="ORF">yc1106_03258</name>
</gene>